<feature type="compositionally biased region" description="Low complexity" evidence="2">
    <location>
        <begin position="712"/>
        <end position="739"/>
    </location>
</feature>
<feature type="region of interest" description="Disordered" evidence="2">
    <location>
        <begin position="169"/>
        <end position="195"/>
    </location>
</feature>
<reference evidence="3 4" key="1">
    <citation type="submission" date="2024-02" db="EMBL/GenBank/DDBJ databases">
        <title>A chromosome-level genome assembly of Drosophila madeirensis, a fruit fly species endemic to Madeira island.</title>
        <authorList>
            <person name="Tomihara K."/>
            <person name="Llopart A."/>
            <person name="Yamamoto D."/>
        </authorList>
    </citation>
    <scope>NUCLEOTIDE SEQUENCE [LARGE SCALE GENOMIC DNA]</scope>
    <source>
        <strain evidence="3 4">RF1</strain>
    </source>
</reference>
<dbReference type="Proteomes" id="UP001500889">
    <property type="component" value="Chromosome O"/>
</dbReference>
<keyword evidence="4" id="KW-1185">Reference proteome</keyword>
<gene>
    <name evidence="3" type="ORF">DMAD_07759</name>
</gene>
<feature type="compositionally biased region" description="Low complexity" evidence="2">
    <location>
        <begin position="36"/>
        <end position="47"/>
    </location>
</feature>
<protein>
    <recommendedName>
        <fullName evidence="5">Sun</fullName>
    </recommendedName>
</protein>
<feature type="region of interest" description="Disordered" evidence="2">
    <location>
        <begin position="1"/>
        <end position="113"/>
    </location>
</feature>
<feature type="compositionally biased region" description="Acidic residues" evidence="2">
    <location>
        <begin position="581"/>
        <end position="591"/>
    </location>
</feature>
<evidence type="ECO:0000313" key="4">
    <source>
        <dbReference type="Proteomes" id="UP001500889"/>
    </source>
</evidence>
<feature type="compositionally biased region" description="Low complexity" evidence="2">
    <location>
        <begin position="1"/>
        <end position="11"/>
    </location>
</feature>
<name>A0AAU9F084_DROMD</name>
<sequence length="751" mass="80088">MTTTTEMEINTNGGGGGGGGGGCGIVDPSRAGVTETVASSSSVTPAPICSSSLQKNVVGVGSPSNNRELDATKRKKLKSRSSVGAASTPTTTTAPSHTIRSSGCASASKSNVTGPNYSKDHLDAWLENCLRDATNAQLSSSSEFLDFTPPTAKANKQIFVTQSSVQQQQQQQQQQQPQQQQQQQQFLMRSHSQPYSMGTGTPFSLGIQRHSQALSHRFPMLFPPQSYPNGYGMGMGYCGDGGQEFASLPPLVNMMGGTGGGGAASEHEQNSTDVLDGSNPNFSRGFRFSDPCLLNPSDNDSKLSGQNTPDCRNGNTNTNDSGCDLAQQNKFFAALMEQINLLHDTNSKICRNLHETKVDIEALKHAPNGQAWAGAATGTVTGAGGMRHRRDSLSGLSTQSQPLVFGGGFGGTHSPAPTFHSGAYTPGMMTDVVREVKEAARVREDALLSRVKSMVEERQWSLNEGNVRILRDIDDLKSHVMQLRLERKETHKRLSHLEAENKYLRQALASCYNQRQAYHDIIYENERARGSRKPFPNGGGGSGGGDGSGSGAAGVGPRRAQSFNLHYGIMHQTPTQTTQALEEDDEIEEDNGPVSVTTTKRLSCSSSESRSNGLPTPTVQHSQYSSLAQQQQAAQSPPTFALIAEHLDRDSALPPPLLPRKKEHAQLKRELGEAAAARKEANQRIIALEKLVKDLSVQVKGSQSNWNPTKPSEPALLAASPAAEAAAAPTTTAPATAAPKFSVADGPITDL</sequence>
<feature type="region of interest" description="Disordered" evidence="2">
    <location>
        <begin position="701"/>
        <end position="751"/>
    </location>
</feature>
<evidence type="ECO:0008006" key="5">
    <source>
        <dbReference type="Google" id="ProtNLM"/>
    </source>
</evidence>
<evidence type="ECO:0000256" key="1">
    <source>
        <dbReference type="SAM" id="Coils"/>
    </source>
</evidence>
<feature type="compositionally biased region" description="Low complexity" evidence="2">
    <location>
        <begin position="169"/>
        <end position="185"/>
    </location>
</feature>
<feature type="region of interest" description="Disordered" evidence="2">
    <location>
        <begin position="529"/>
        <end position="558"/>
    </location>
</feature>
<feature type="region of interest" description="Disordered" evidence="2">
    <location>
        <begin position="574"/>
        <end position="637"/>
    </location>
</feature>
<dbReference type="EMBL" id="AP029263">
    <property type="protein sequence ID" value="BFF88864.1"/>
    <property type="molecule type" value="Genomic_DNA"/>
</dbReference>
<feature type="coiled-coil region" evidence="1">
    <location>
        <begin position="664"/>
        <end position="698"/>
    </location>
</feature>
<organism evidence="3 4">
    <name type="scientific">Drosophila madeirensis</name>
    <name type="common">Fruit fly</name>
    <dbReference type="NCBI Taxonomy" id="30013"/>
    <lineage>
        <taxon>Eukaryota</taxon>
        <taxon>Metazoa</taxon>
        <taxon>Ecdysozoa</taxon>
        <taxon>Arthropoda</taxon>
        <taxon>Hexapoda</taxon>
        <taxon>Insecta</taxon>
        <taxon>Pterygota</taxon>
        <taxon>Neoptera</taxon>
        <taxon>Endopterygota</taxon>
        <taxon>Diptera</taxon>
        <taxon>Brachycera</taxon>
        <taxon>Muscomorpha</taxon>
        <taxon>Ephydroidea</taxon>
        <taxon>Drosophilidae</taxon>
        <taxon>Drosophila</taxon>
        <taxon>Sophophora</taxon>
    </lineage>
</organism>
<dbReference type="AlphaFoldDB" id="A0AAU9F084"/>
<feature type="compositionally biased region" description="Gly residues" evidence="2">
    <location>
        <begin position="537"/>
        <end position="554"/>
    </location>
</feature>
<feature type="compositionally biased region" description="Gly residues" evidence="2">
    <location>
        <begin position="12"/>
        <end position="24"/>
    </location>
</feature>
<accession>A0AAU9F084</accession>
<evidence type="ECO:0000313" key="3">
    <source>
        <dbReference type="EMBL" id="BFF88864.1"/>
    </source>
</evidence>
<feature type="compositionally biased region" description="Low complexity" evidence="2">
    <location>
        <begin position="85"/>
        <end position="96"/>
    </location>
</feature>
<feature type="compositionally biased region" description="Polar residues" evidence="2">
    <location>
        <begin position="98"/>
        <end position="113"/>
    </location>
</feature>
<feature type="region of interest" description="Disordered" evidence="2">
    <location>
        <begin position="258"/>
        <end position="280"/>
    </location>
</feature>
<feature type="compositionally biased region" description="Polar residues" evidence="2">
    <location>
        <begin position="186"/>
        <end position="195"/>
    </location>
</feature>
<feature type="compositionally biased region" description="Polar residues" evidence="2">
    <location>
        <begin position="701"/>
        <end position="710"/>
    </location>
</feature>
<evidence type="ECO:0000256" key="2">
    <source>
        <dbReference type="SAM" id="MobiDB-lite"/>
    </source>
</evidence>
<keyword evidence="1" id="KW-0175">Coiled coil</keyword>
<proteinExistence type="predicted"/>
<feature type="compositionally biased region" description="Low complexity" evidence="2">
    <location>
        <begin position="620"/>
        <end position="636"/>
    </location>
</feature>